<feature type="transmembrane region" description="Helical" evidence="8">
    <location>
        <begin position="29"/>
        <end position="46"/>
    </location>
</feature>
<proteinExistence type="inferred from homology"/>
<dbReference type="AlphaFoldDB" id="C7MMV9"/>
<dbReference type="HOGENOM" id="CLU_011920_4_0_11"/>
<keyword evidence="5 8" id="KW-0812">Transmembrane</keyword>
<dbReference type="GO" id="GO:0015105">
    <property type="term" value="F:arsenite transmembrane transporter activity"/>
    <property type="evidence" value="ECO:0007669"/>
    <property type="project" value="InterPro"/>
</dbReference>
<dbReference type="InterPro" id="IPR000802">
    <property type="entry name" value="Arsenical_pump_ArsB"/>
</dbReference>
<feature type="transmembrane region" description="Helical" evidence="8">
    <location>
        <begin position="251"/>
        <end position="268"/>
    </location>
</feature>
<feature type="transmembrane region" description="Helical" evidence="8">
    <location>
        <begin position="402"/>
        <end position="424"/>
    </location>
</feature>
<dbReference type="OrthoDB" id="9809303at2"/>
<evidence type="ECO:0000313" key="11">
    <source>
        <dbReference type="Proteomes" id="UP000000954"/>
    </source>
</evidence>
<dbReference type="KEGG" id="ccu:Ccur_05280"/>
<keyword evidence="3" id="KW-0813">Transport</keyword>
<evidence type="ECO:0000256" key="3">
    <source>
        <dbReference type="ARBA" id="ARBA00022448"/>
    </source>
</evidence>
<evidence type="ECO:0000256" key="7">
    <source>
        <dbReference type="ARBA" id="ARBA00023136"/>
    </source>
</evidence>
<evidence type="ECO:0000256" key="6">
    <source>
        <dbReference type="ARBA" id="ARBA00022989"/>
    </source>
</evidence>
<dbReference type="eggNOG" id="COG1055">
    <property type="taxonomic scope" value="Bacteria"/>
</dbReference>
<organism evidence="10 11">
    <name type="scientific">Cryptobacterium curtum (strain ATCC 700683 / DSM 15641 / CCUG 43107 / 12-3)</name>
    <dbReference type="NCBI Taxonomy" id="469378"/>
    <lineage>
        <taxon>Bacteria</taxon>
        <taxon>Bacillati</taxon>
        <taxon>Actinomycetota</taxon>
        <taxon>Coriobacteriia</taxon>
        <taxon>Eggerthellales</taxon>
        <taxon>Eggerthellaceae</taxon>
        <taxon>Cryptobacterium</taxon>
    </lineage>
</organism>
<dbReference type="Pfam" id="PF03600">
    <property type="entry name" value="CitMHS"/>
    <property type="match status" value="1"/>
</dbReference>
<feature type="transmembrane region" description="Helical" evidence="8">
    <location>
        <begin position="6"/>
        <end position="22"/>
    </location>
</feature>
<dbReference type="EMBL" id="CP001682">
    <property type="protein sequence ID" value="ACU94249.1"/>
    <property type="molecule type" value="Genomic_DNA"/>
</dbReference>
<dbReference type="PRINTS" id="PR00758">
    <property type="entry name" value="ARSENICPUMP"/>
</dbReference>
<protein>
    <submittedName>
        <fullName evidence="10">Na+/H+ antiporter NhaD-like permease</fullName>
    </submittedName>
</protein>
<evidence type="ECO:0000256" key="5">
    <source>
        <dbReference type="ARBA" id="ARBA00022692"/>
    </source>
</evidence>
<feature type="transmembrane region" description="Helical" evidence="8">
    <location>
        <begin position="92"/>
        <end position="110"/>
    </location>
</feature>
<name>C7MMV9_CRYCD</name>
<accession>C7MMV9</accession>
<dbReference type="InterPro" id="IPR004680">
    <property type="entry name" value="Cit_transptr-like_dom"/>
</dbReference>
<dbReference type="InterPro" id="IPR051475">
    <property type="entry name" value="Diverse_Ion_Transporter"/>
</dbReference>
<feature type="transmembrane region" description="Helical" evidence="8">
    <location>
        <begin position="228"/>
        <end position="245"/>
    </location>
</feature>
<dbReference type="STRING" id="469378.Ccur_05280"/>
<reference evidence="10 11" key="1">
    <citation type="journal article" date="2009" name="Stand. Genomic Sci.">
        <title>Complete genome sequence of Cryptobacterium curtum type strain (12-3).</title>
        <authorList>
            <person name="Mavrommatis K."/>
            <person name="Pukall R."/>
            <person name="Rohde C."/>
            <person name="Chen F."/>
            <person name="Sims D."/>
            <person name="Brettin T."/>
            <person name="Kuske C."/>
            <person name="Detter J.C."/>
            <person name="Han C."/>
            <person name="Lapidus A."/>
            <person name="Copeland A."/>
            <person name="Glavina Del Rio T."/>
            <person name="Nolan M."/>
            <person name="Lucas S."/>
            <person name="Tice H."/>
            <person name="Cheng J.F."/>
            <person name="Bruce D."/>
            <person name="Goodwin L."/>
            <person name="Pitluck S."/>
            <person name="Ovchinnikova G."/>
            <person name="Pati A."/>
            <person name="Ivanova N."/>
            <person name="Chen A."/>
            <person name="Palaniappan K."/>
            <person name="Chain P."/>
            <person name="D'haeseleer P."/>
            <person name="Goker M."/>
            <person name="Bristow J."/>
            <person name="Eisen J.A."/>
            <person name="Markowitz V."/>
            <person name="Hugenholtz P."/>
            <person name="Rohde M."/>
            <person name="Klenk H.P."/>
            <person name="Kyrpides N.C."/>
        </authorList>
    </citation>
    <scope>NUCLEOTIDE SEQUENCE [LARGE SCALE GENOMIC DNA]</scope>
    <source>
        <strain evidence="11">ATCC 700683 / DSM 15641 / 12-3</strain>
    </source>
</reference>
<keyword evidence="7 8" id="KW-0472">Membrane</keyword>
<feature type="transmembrane region" description="Helical" evidence="8">
    <location>
        <begin position="178"/>
        <end position="196"/>
    </location>
</feature>
<keyword evidence="4" id="KW-1003">Cell membrane</keyword>
<evidence type="ECO:0000256" key="2">
    <source>
        <dbReference type="ARBA" id="ARBA00009843"/>
    </source>
</evidence>
<comment type="similarity">
    <text evidence="2">Belongs to the CitM (TC 2.A.11) transporter family.</text>
</comment>
<feature type="domain" description="Citrate transporter-like" evidence="9">
    <location>
        <begin position="18"/>
        <end position="365"/>
    </location>
</feature>
<feature type="transmembrane region" description="Helical" evidence="8">
    <location>
        <begin position="52"/>
        <end position="71"/>
    </location>
</feature>
<dbReference type="RefSeq" id="WP_012802937.1">
    <property type="nucleotide sequence ID" value="NC_013170.1"/>
</dbReference>
<evidence type="ECO:0000256" key="1">
    <source>
        <dbReference type="ARBA" id="ARBA00004651"/>
    </source>
</evidence>
<evidence type="ECO:0000259" key="9">
    <source>
        <dbReference type="Pfam" id="PF03600"/>
    </source>
</evidence>
<evidence type="ECO:0000256" key="8">
    <source>
        <dbReference type="SAM" id="Phobius"/>
    </source>
</evidence>
<keyword evidence="11" id="KW-1185">Reference proteome</keyword>
<keyword evidence="6 8" id="KW-1133">Transmembrane helix</keyword>
<dbReference type="Proteomes" id="UP000000954">
    <property type="component" value="Chromosome"/>
</dbReference>
<dbReference type="GO" id="GO:0005886">
    <property type="term" value="C:plasma membrane"/>
    <property type="evidence" value="ECO:0007669"/>
    <property type="project" value="UniProtKB-SubCell"/>
</dbReference>
<comment type="subcellular location">
    <subcellularLocation>
        <location evidence="1">Cell membrane</location>
        <topology evidence="1">Multi-pass membrane protein</topology>
    </subcellularLocation>
</comment>
<dbReference type="CDD" id="cd01116">
    <property type="entry name" value="P_permease"/>
    <property type="match status" value="1"/>
</dbReference>
<evidence type="ECO:0000313" key="10">
    <source>
        <dbReference type="EMBL" id="ACU94249.1"/>
    </source>
</evidence>
<feature type="transmembrane region" description="Helical" evidence="8">
    <location>
        <begin position="280"/>
        <end position="303"/>
    </location>
</feature>
<gene>
    <name evidence="10" type="ordered locus">Ccur_05280</name>
</gene>
<evidence type="ECO:0000256" key="4">
    <source>
        <dbReference type="ARBA" id="ARBA00022475"/>
    </source>
</evidence>
<dbReference type="PANTHER" id="PTHR43568">
    <property type="entry name" value="P PROTEIN"/>
    <property type="match status" value="1"/>
</dbReference>
<dbReference type="PANTHER" id="PTHR43568:SF1">
    <property type="entry name" value="P PROTEIN"/>
    <property type="match status" value="1"/>
</dbReference>
<sequence>MFTQPQIIAIVVFVGVMTLVATEKVHRCLAALAGALILVVTGVISFDTGISHIDFNTIGVLLGMMLFVSVIKESGLFEYTALKAAQIAKGDPWRIMVAFILITAMLSALLDNVTTVLLVGPMTLVVCRMLEINPIPFFLTEIMASNIGGTATLIGDPPNIMIGSAANLTFFDFVANDAPAVVVILAVVILAFRFMYGRNMGVDETHRAAIMKLNPKEKIRDLSLFRKSLVMIALVVVFFMVHGQLGLESSVIALSAACIMMLIGRADLELSVFNVEWTTIGFFCALFMVVGALSETGVITMLAEWIMDITNDNPLAMMIVILWASAIISAVLDNIPFVATMIPVITAIGMTGVDVVPLWWALSLGACLGGNGTLIGASANVVLSSISTKEGYPISFMDFTKVGFPVMILTVAVATVYCLIRYGLPMM</sequence>
<feature type="transmembrane region" description="Helical" evidence="8">
    <location>
        <begin position="315"/>
        <end position="332"/>
    </location>
</feature>